<gene>
    <name evidence="2" type="ORF">UU59_C0007G0008</name>
</gene>
<reference evidence="2 3" key="1">
    <citation type="journal article" date="2015" name="Nature">
        <title>rRNA introns, odd ribosomes, and small enigmatic genomes across a large radiation of phyla.</title>
        <authorList>
            <person name="Brown C.T."/>
            <person name="Hug L.A."/>
            <person name="Thomas B.C."/>
            <person name="Sharon I."/>
            <person name="Castelle C.J."/>
            <person name="Singh A."/>
            <person name="Wilkins M.J."/>
            <person name="Williams K.H."/>
            <person name="Banfield J.F."/>
        </authorList>
    </citation>
    <scope>NUCLEOTIDE SEQUENCE [LARGE SCALE GENOMIC DNA]</scope>
</reference>
<keyword evidence="1" id="KW-1133">Transmembrane helix</keyword>
<keyword evidence="1" id="KW-0472">Membrane</keyword>
<comment type="caution">
    <text evidence="2">The sequence shown here is derived from an EMBL/GenBank/DDBJ whole genome shotgun (WGS) entry which is preliminary data.</text>
</comment>
<dbReference type="EMBL" id="LCBF01000007">
    <property type="protein sequence ID" value="KKS07420.1"/>
    <property type="molecule type" value="Genomic_DNA"/>
</dbReference>
<feature type="transmembrane region" description="Helical" evidence="1">
    <location>
        <begin position="12"/>
        <end position="32"/>
    </location>
</feature>
<protein>
    <recommendedName>
        <fullName evidence="4">Carboxypeptidase regulatory-like domain-containing protein</fullName>
    </recommendedName>
</protein>
<evidence type="ECO:0000313" key="2">
    <source>
        <dbReference type="EMBL" id="KKS07420.1"/>
    </source>
</evidence>
<evidence type="ECO:0008006" key="4">
    <source>
        <dbReference type="Google" id="ProtNLM"/>
    </source>
</evidence>
<dbReference type="AlphaFoldDB" id="A0A0G0W3A0"/>
<proteinExistence type="predicted"/>
<evidence type="ECO:0000256" key="1">
    <source>
        <dbReference type="SAM" id="Phobius"/>
    </source>
</evidence>
<name>A0A0G0W3A0_UNCKA</name>
<evidence type="ECO:0000313" key="3">
    <source>
        <dbReference type="Proteomes" id="UP000034544"/>
    </source>
</evidence>
<sequence>MENTPPKKLPLTGILIAFIVTAAFLSAVIFLLKDFKLKIEPTEQVELDITEVEKERGVGVITGSLGYPSEGIPENMEVCAVEIVGMGAHCSNEHIKDVSFTYGVGYRLTLPAGEYYVYAYLPNLPDAVGQTYKAYYSEFVTCGMDVSCASHEPVKVMVKQGEVTQNVDPQDWYK</sequence>
<organism evidence="2 3">
    <name type="scientific">candidate division WWE3 bacterium GW2011_GWE1_41_27</name>
    <dbReference type="NCBI Taxonomy" id="1619131"/>
    <lineage>
        <taxon>Bacteria</taxon>
        <taxon>Katanobacteria</taxon>
    </lineage>
</organism>
<dbReference type="Proteomes" id="UP000034544">
    <property type="component" value="Unassembled WGS sequence"/>
</dbReference>
<accession>A0A0G0W3A0</accession>
<keyword evidence="1" id="KW-0812">Transmembrane</keyword>